<keyword evidence="3" id="KW-1185">Reference proteome</keyword>
<evidence type="ECO:0000256" key="1">
    <source>
        <dbReference type="SAM" id="MobiDB-lite"/>
    </source>
</evidence>
<name>D7B5H2_NOCDD</name>
<evidence type="ECO:0000313" key="3">
    <source>
        <dbReference type="Proteomes" id="UP000002219"/>
    </source>
</evidence>
<sequence length="204" mass="20765">MSCADGARPVRARTGRMSAGASSIGPMTTLSQLRKAALALPEVEEGTRSGTVAFSVRGRVFASVSGDGRVLLRLPDAETEAAVAAHPTGERWVRAGRPVGFGVPLADVNGQDLNALVRRAWLSRAPQRLAASAEAAASAVPGEVGDLPRAIGAPATRALAGAGLTTLEQVAALTGAELGALHGVGPKAVRILREALAERGLSPR</sequence>
<organism evidence="2 3">
    <name type="scientific">Nocardiopsis dassonvillei (strain ATCC 23218 / DSM 43111 / CIP 107115 / JCM 7437 / KCTC 9190 / NBRC 14626 / NCTC 10488 / NRRL B-5397 / IMRU 509)</name>
    <name type="common">Actinomadura dassonvillei</name>
    <dbReference type="NCBI Taxonomy" id="446468"/>
    <lineage>
        <taxon>Bacteria</taxon>
        <taxon>Bacillati</taxon>
        <taxon>Actinomycetota</taxon>
        <taxon>Actinomycetes</taxon>
        <taxon>Streptosporangiales</taxon>
        <taxon>Nocardiopsidaceae</taxon>
        <taxon>Nocardiopsis</taxon>
    </lineage>
</organism>
<dbReference type="HOGENOM" id="CLU_1599296_0_0_11"/>
<accession>D7B5H2</accession>
<dbReference type="EMBL" id="CP002040">
    <property type="protein sequence ID" value="ADH67239.1"/>
    <property type="molecule type" value="Genomic_DNA"/>
</dbReference>
<dbReference type="eggNOG" id="COG3801">
    <property type="taxonomic scope" value="Bacteria"/>
</dbReference>
<dbReference type="Gene3D" id="1.10.150.20">
    <property type="entry name" value="5' to 3' exonuclease, C-terminal subdomain"/>
    <property type="match status" value="1"/>
</dbReference>
<dbReference type="AlphaFoldDB" id="D7B5H2"/>
<dbReference type="SUPFAM" id="SSF47789">
    <property type="entry name" value="C-terminal domain of RNA polymerase alpha subunit"/>
    <property type="match status" value="1"/>
</dbReference>
<feature type="region of interest" description="Disordered" evidence="1">
    <location>
        <begin position="1"/>
        <end position="25"/>
    </location>
</feature>
<evidence type="ECO:0000313" key="2">
    <source>
        <dbReference type="EMBL" id="ADH67239.1"/>
    </source>
</evidence>
<proteinExistence type="predicted"/>
<evidence type="ECO:0008006" key="4">
    <source>
        <dbReference type="Google" id="ProtNLM"/>
    </source>
</evidence>
<dbReference type="InterPro" id="IPR058532">
    <property type="entry name" value="YjbR/MT2646/Rv2570-like"/>
</dbReference>
<dbReference type="Pfam" id="PF04237">
    <property type="entry name" value="YjbR"/>
    <property type="match status" value="1"/>
</dbReference>
<dbReference type="Proteomes" id="UP000002219">
    <property type="component" value="Chromosome 1"/>
</dbReference>
<gene>
    <name evidence="2" type="ordered locus">Ndas_1811</name>
</gene>
<reference evidence="2 3" key="1">
    <citation type="journal article" date="2010" name="Stand. Genomic Sci.">
        <title>Complete genome sequence of Nocardiopsis dassonvillei type strain (IMRU 509).</title>
        <authorList>
            <person name="Sun H."/>
            <person name="Lapidus A."/>
            <person name="Nolan M."/>
            <person name="Lucas S."/>
            <person name="Del Rio T.G."/>
            <person name="Tice H."/>
            <person name="Cheng J.F."/>
            <person name="Tapia R."/>
            <person name="Han C."/>
            <person name="Goodwin L."/>
            <person name="Pitluck S."/>
            <person name="Pagani I."/>
            <person name="Ivanova N."/>
            <person name="Mavromatis K."/>
            <person name="Mikhailova N."/>
            <person name="Pati A."/>
            <person name="Chen A."/>
            <person name="Palaniappan K."/>
            <person name="Land M."/>
            <person name="Hauser L."/>
            <person name="Chang Y.J."/>
            <person name="Jeffries C.D."/>
            <person name="Djao O.D."/>
            <person name="Rohde M."/>
            <person name="Sikorski J."/>
            <person name="Goker M."/>
            <person name="Woyke T."/>
            <person name="Bristow J."/>
            <person name="Eisen J.A."/>
            <person name="Markowitz V."/>
            <person name="Hugenholtz P."/>
            <person name="Kyrpides N.C."/>
            <person name="Klenk H.P."/>
        </authorList>
    </citation>
    <scope>NUCLEOTIDE SEQUENCE [LARGE SCALE GENOMIC DNA]</scope>
    <source>
        <strain evidence="3">ATCC 23218 / DSM 43111 / CIP 107115 / JCM 7437 / KCTC 9190 / NBRC 14626 / NCTC 10488 / NRRL B-5397 / IMRU 509</strain>
    </source>
</reference>
<dbReference type="STRING" id="446468.Ndas_1811"/>
<dbReference type="KEGG" id="nda:Ndas_1811"/>
<protein>
    <recommendedName>
        <fullName evidence="4">DNA-binding protein</fullName>
    </recommendedName>
</protein>